<evidence type="ECO:0000256" key="1">
    <source>
        <dbReference type="SAM" id="MobiDB-lite"/>
    </source>
</evidence>
<evidence type="ECO:0000313" key="2">
    <source>
        <dbReference type="EMBL" id="ODV77126.1"/>
    </source>
</evidence>
<accession>A0A1E4SCC1</accession>
<dbReference type="Proteomes" id="UP000094285">
    <property type="component" value="Unassembled WGS sequence"/>
</dbReference>
<protein>
    <submittedName>
        <fullName evidence="2">Uncharacterized protein</fullName>
    </submittedName>
</protein>
<feature type="region of interest" description="Disordered" evidence="1">
    <location>
        <begin position="142"/>
        <end position="168"/>
    </location>
</feature>
<gene>
    <name evidence="2" type="ORF">CANTADRAFT_27493</name>
</gene>
<evidence type="ECO:0000313" key="3">
    <source>
        <dbReference type="Proteomes" id="UP000094285"/>
    </source>
</evidence>
<keyword evidence="3" id="KW-1185">Reference proteome</keyword>
<feature type="non-terminal residue" evidence="2">
    <location>
        <position position="318"/>
    </location>
</feature>
<reference evidence="3" key="1">
    <citation type="submission" date="2016-05" db="EMBL/GenBank/DDBJ databases">
        <title>Comparative genomics of biotechnologically important yeasts.</title>
        <authorList>
            <consortium name="DOE Joint Genome Institute"/>
            <person name="Riley R."/>
            <person name="Haridas S."/>
            <person name="Wolfe K.H."/>
            <person name="Lopes M.R."/>
            <person name="Hittinger C.T."/>
            <person name="Goker M."/>
            <person name="Salamov A."/>
            <person name="Wisecaver J."/>
            <person name="Long T.M."/>
            <person name="Aerts A.L."/>
            <person name="Barry K."/>
            <person name="Choi C."/>
            <person name="Clum A."/>
            <person name="Coughlan A.Y."/>
            <person name="Deshpande S."/>
            <person name="Douglass A.P."/>
            <person name="Hanson S.J."/>
            <person name="Klenk H.-P."/>
            <person name="Labutti K."/>
            <person name="Lapidus A."/>
            <person name="Lindquist E."/>
            <person name="Lipzen A."/>
            <person name="Meier-Kolthoff J.P."/>
            <person name="Ohm R.A."/>
            <person name="Otillar R.P."/>
            <person name="Pangilinan J."/>
            <person name="Peng Y."/>
            <person name="Rokas A."/>
            <person name="Rosa C.A."/>
            <person name="Scheuner C."/>
            <person name="Sibirny A.A."/>
            <person name="Slot J.C."/>
            <person name="Stielow J.B."/>
            <person name="Sun H."/>
            <person name="Kurtzman C.P."/>
            <person name="Blackwell M."/>
            <person name="Grigoriev I.V."/>
            <person name="Jeffries T.W."/>
        </authorList>
    </citation>
    <scope>NUCLEOTIDE SEQUENCE [LARGE SCALE GENOMIC DNA]</scope>
    <source>
        <strain evidence="3">NRRL Y-17324</strain>
    </source>
</reference>
<dbReference type="EMBL" id="KV453916">
    <property type="protein sequence ID" value="ODV77126.1"/>
    <property type="molecule type" value="Genomic_DNA"/>
</dbReference>
<dbReference type="AlphaFoldDB" id="A0A1E4SCC1"/>
<feature type="compositionally biased region" description="Low complexity" evidence="1">
    <location>
        <begin position="156"/>
        <end position="168"/>
    </location>
</feature>
<dbReference type="STRING" id="984487.A0A1E4SCC1"/>
<dbReference type="OrthoDB" id="4084568at2759"/>
<name>A0A1E4SCC1_9ASCO</name>
<dbReference type="RefSeq" id="XP_020062248.1">
    <property type="nucleotide sequence ID" value="XM_020208124.1"/>
</dbReference>
<sequence length="318" mass="37322">MSHEVRRCRRCKRKRLDDEPPEVMQYRTCAKCRIIERNKKNSRKPLAEETMLYGLKQFKEQSLTGNFMEEEGLLKDDFFRRFHNKPFNYEREINEVLSNPNYVSPVVQAATAAPTHTPASSQQYTFKSATIPIQAFTSVPQQSNYTQTPGRNLHVQQSYKPQGQQQQAIQPQQFQNAQISQIKPFQPLPKINKLELPNYYKRKHYDYAEIETKEEDIYSELSKLGNKGEEEDGNITKDVDPYSYKNVYYDFQKFLVTILEKKKNNENITNLVYLKEFNEDFTSNLGKFDSTVGKSESNNSNMLRLTEKQVRTHLLNNL</sequence>
<organism evidence="2 3">
    <name type="scientific">Suhomyces tanzawaensis NRRL Y-17324</name>
    <dbReference type="NCBI Taxonomy" id="984487"/>
    <lineage>
        <taxon>Eukaryota</taxon>
        <taxon>Fungi</taxon>
        <taxon>Dikarya</taxon>
        <taxon>Ascomycota</taxon>
        <taxon>Saccharomycotina</taxon>
        <taxon>Pichiomycetes</taxon>
        <taxon>Debaryomycetaceae</taxon>
        <taxon>Suhomyces</taxon>
    </lineage>
</organism>
<dbReference type="GeneID" id="30982261"/>
<proteinExistence type="predicted"/>